<sequence>MKFSIVSTILLAQGMAAMPWSNSKVKSGGEITQVPQLIDHYPSLTTTTLHIQVSQGSSGNNDQTTIPEHNGHIDPGTFDICLRVCWPKEPTCPDGWAKDVVWVSMEHIIAVRILLNGYSDDPLGTARVPHIHKRWSRPEDGDDGICIT</sequence>
<proteinExistence type="predicted"/>
<organism evidence="2 3">
    <name type="scientific">Fusarium equiseti</name>
    <name type="common">Fusarium scirpi</name>
    <dbReference type="NCBI Taxonomy" id="61235"/>
    <lineage>
        <taxon>Eukaryota</taxon>
        <taxon>Fungi</taxon>
        <taxon>Dikarya</taxon>
        <taxon>Ascomycota</taxon>
        <taxon>Pezizomycotina</taxon>
        <taxon>Sordariomycetes</taxon>
        <taxon>Hypocreomycetidae</taxon>
        <taxon>Hypocreales</taxon>
        <taxon>Nectriaceae</taxon>
        <taxon>Fusarium</taxon>
        <taxon>Fusarium incarnatum-equiseti species complex</taxon>
    </lineage>
</organism>
<protein>
    <submittedName>
        <fullName evidence="2">Uncharacterized protein</fullName>
    </submittedName>
</protein>
<feature type="signal peptide" evidence="1">
    <location>
        <begin position="1"/>
        <end position="16"/>
    </location>
</feature>
<evidence type="ECO:0000256" key="1">
    <source>
        <dbReference type="SAM" id="SignalP"/>
    </source>
</evidence>
<gene>
    <name evidence="2" type="ORF">FEQUK3_LOCUS4428</name>
</gene>
<evidence type="ECO:0000313" key="2">
    <source>
        <dbReference type="EMBL" id="CAG7558734.1"/>
    </source>
</evidence>
<evidence type="ECO:0000313" key="3">
    <source>
        <dbReference type="Proteomes" id="UP000693738"/>
    </source>
</evidence>
<dbReference type="AlphaFoldDB" id="A0A8J2J2H0"/>
<reference evidence="2" key="1">
    <citation type="submission" date="2021-05" db="EMBL/GenBank/DDBJ databases">
        <authorList>
            <person name="Khan N."/>
        </authorList>
    </citation>
    <scope>NUCLEOTIDE SEQUENCE</scope>
</reference>
<dbReference type="EMBL" id="CAJSTJ010000126">
    <property type="protein sequence ID" value="CAG7558734.1"/>
    <property type="molecule type" value="Genomic_DNA"/>
</dbReference>
<feature type="chain" id="PRO_5035219955" evidence="1">
    <location>
        <begin position="17"/>
        <end position="148"/>
    </location>
</feature>
<dbReference type="Proteomes" id="UP000693738">
    <property type="component" value="Unassembled WGS sequence"/>
</dbReference>
<accession>A0A8J2J2H0</accession>
<name>A0A8J2J2H0_FUSEQ</name>
<comment type="caution">
    <text evidence="2">The sequence shown here is derived from an EMBL/GenBank/DDBJ whole genome shotgun (WGS) entry which is preliminary data.</text>
</comment>
<keyword evidence="1" id="KW-0732">Signal</keyword>